<reference evidence="2" key="1">
    <citation type="submission" date="2022-08" db="EMBL/GenBank/DDBJ databases">
        <authorList>
            <person name="Gutierrez-Valencia J."/>
        </authorList>
    </citation>
    <scope>NUCLEOTIDE SEQUENCE</scope>
</reference>
<organism evidence="2 3">
    <name type="scientific">Linum tenue</name>
    <dbReference type="NCBI Taxonomy" id="586396"/>
    <lineage>
        <taxon>Eukaryota</taxon>
        <taxon>Viridiplantae</taxon>
        <taxon>Streptophyta</taxon>
        <taxon>Embryophyta</taxon>
        <taxon>Tracheophyta</taxon>
        <taxon>Spermatophyta</taxon>
        <taxon>Magnoliopsida</taxon>
        <taxon>eudicotyledons</taxon>
        <taxon>Gunneridae</taxon>
        <taxon>Pentapetalae</taxon>
        <taxon>rosids</taxon>
        <taxon>fabids</taxon>
        <taxon>Malpighiales</taxon>
        <taxon>Linaceae</taxon>
        <taxon>Linum</taxon>
    </lineage>
</organism>
<sequence length="139" mass="15507">MQPLRWIRWEELEDRCIHPLSLSRPSGRSAGSLEIWRRNVVWCSARGGLVGGFSFFSRRSSLVGAVLCLARGGAPFLRVVLVWFWRWSPTAAVGGNRGGSCVRVWEGSFLFWSWARALLGSGFVFGPCCLSLSFNPITL</sequence>
<dbReference type="AlphaFoldDB" id="A0AAV0HCT9"/>
<keyword evidence="3" id="KW-1185">Reference proteome</keyword>
<comment type="caution">
    <text evidence="2">The sequence shown here is derived from an EMBL/GenBank/DDBJ whole genome shotgun (WGS) entry which is preliminary data.</text>
</comment>
<keyword evidence="1" id="KW-1133">Transmembrane helix</keyword>
<accession>A0AAV0HCT9</accession>
<proteinExistence type="predicted"/>
<name>A0AAV0HCT9_9ROSI</name>
<evidence type="ECO:0000256" key="1">
    <source>
        <dbReference type="SAM" id="Phobius"/>
    </source>
</evidence>
<evidence type="ECO:0000313" key="3">
    <source>
        <dbReference type="Proteomes" id="UP001154282"/>
    </source>
</evidence>
<feature type="transmembrane region" description="Helical" evidence="1">
    <location>
        <begin position="62"/>
        <end position="85"/>
    </location>
</feature>
<protein>
    <submittedName>
        <fullName evidence="2">Uncharacterized protein</fullName>
    </submittedName>
</protein>
<dbReference type="EMBL" id="CAMGYJ010000002">
    <property type="protein sequence ID" value="CAI0382813.1"/>
    <property type="molecule type" value="Genomic_DNA"/>
</dbReference>
<dbReference type="Proteomes" id="UP001154282">
    <property type="component" value="Unassembled WGS sequence"/>
</dbReference>
<keyword evidence="1" id="KW-0812">Transmembrane</keyword>
<evidence type="ECO:0000313" key="2">
    <source>
        <dbReference type="EMBL" id="CAI0382813.1"/>
    </source>
</evidence>
<keyword evidence="1" id="KW-0472">Membrane</keyword>
<feature type="transmembrane region" description="Helical" evidence="1">
    <location>
        <begin position="114"/>
        <end position="134"/>
    </location>
</feature>
<gene>
    <name evidence="2" type="ORF">LITE_LOCUS3726</name>
</gene>